<name>W1PGF1_AMBTC</name>
<dbReference type="Pfam" id="PF25597">
    <property type="entry name" value="SH3_retrovirus"/>
    <property type="match status" value="1"/>
</dbReference>
<protein>
    <recommendedName>
        <fullName evidence="1">Retroviral polymerase SH3-like domain-containing protein</fullName>
    </recommendedName>
</protein>
<dbReference type="AlphaFoldDB" id="W1PGF1"/>
<sequence length="145" mass="16698">MPSCLLQCKSIVEIISCTPEVFACGYFLHILGPKRDKLNSKVVKHIFLGYSSRHQGFKCEDPIDEVRYVSMDVTFFESIPHFSSIGYERSLQGENQIHFSEESKFMVPLLAPTPLLSKEDGIHRKKELKMYIRSEKMAQPEILND</sequence>
<accession>W1PGF1</accession>
<dbReference type="Proteomes" id="UP000017836">
    <property type="component" value="Unassembled WGS sequence"/>
</dbReference>
<evidence type="ECO:0000259" key="1">
    <source>
        <dbReference type="Pfam" id="PF25597"/>
    </source>
</evidence>
<dbReference type="Gramene" id="ERN06691">
    <property type="protein sequence ID" value="ERN06691"/>
    <property type="gene ID" value="AMTR_s00058p00207240"/>
</dbReference>
<gene>
    <name evidence="2" type="ORF">AMTR_s00058p00207240</name>
</gene>
<keyword evidence="3" id="KW-1185">Reference proteome</keyword>
<reference evidence="3" key="1">
    <citation type="journal article" date="2013" name="Science">
        <title>The Amborella genome and the evolution of flowering plants.</title>
        <authorList>
            <consortium name="Amborella Genome Project"/>
        </authorList>
    </citation>
    <scope>NUCLEOTIDE SEQUENCE [LARGE SCALE GENOMIC DNA]</scope>
</reference>
<proteinExistence type="predicted"/>
<organism evidence="2 3">
    <name type="scientific">Amborella trichopoda</name>
    <dbReference type="NCBI Taxonomy" id="13333"/>
    <lineage>
        <taxon>Eukaryota</taxon>
        <taxon>Viridiplantae</taxon>
        <taxon>Streptophyta</taxon>
        <taxon>Embryophyta</taxon>
        <taxon>Tracheophyta</taxon>
        <taxon>Spermatophyta</taxon>
        <taxon>Magnoliopsida</taxon>
        <taxon>Amborellales</taxon>
        <taxon>Amborellaceae</taxon>
        <taxon>Amborella</taxon>
    </lineage>
</organism>
<evidence type="ECO:0000313" key="2">
    <source>
        <dbReference type="EMBL" id="ERN06691.1"/>
    </source>
</evidence>
<feature type="domain" description="Retroviral polymerase SH3-like" evidence="1">
    <location>
        <begin position="26"/>
        <end position="79"/>
    </location>
</feature>
<dbReference type="EMBL" id="KI393888">
    <property type="protein sequence ID" value="ERN06691.1"/>
    <property type="molecule type" value="Genomic_DNA"/>
</dbReference>
<evidence type="ECO:0000313" key="3">
    <source>
        <dbReference type="Proteomes" id="UP000017836"/>
    </source>
</evidence>
<dbReference type="InterPro" id="IPR057670">
    <property type="entry name" value="SH3_retrovirus"/>
</dbReference>
<dbReference type="HOGENOM" id="CLU_1789446_0_0_1"/>